<organism evidence="1 2">
    <name type="scientific">Brasilonema bromeliae SPC951</name>
    <dbReference type="NCBI Taxonomy" id="385972"/>
    <lineage>
        <taxon>Bacteria</taxon>
        <taxon>Bacillati</taxon>
        <taxon>Cyanobacteriota</taxon>
        <taxon>Cyanophyceae</taxon>
        <taxon>Nostocales</taxon>
        <taxon>Scytonemataceae</taxon>
        <taxon>Brasilonema</taxon>
        <taxon>Bromeliae group (in: Brasilonema)</taxon>
    </lineage>
</organism>
<sequence length="111" mass="12516">MSASSPFKPVNFTTRPDVLEFIIKYFDSTGCYQCANLGEADCYSIFYLAKDGGSECGWIYDKEEYIEVELGNLEELAALLQKFDHKLYCSLSSLNNRFLSIFHLSNGEVAA</sequence>
<accession>A0ABX1PBA9</accession>
<comment type="caution">
    <text evidence="1">The sequence shown here is derived from an EMBL/GenBank/DDBJ whole genome shotgun (WGS) entry which is preliminary data.</text>
</comment>
<protein>
    <submittedName>
        <fullName evidence="1">Uncharacterized protein</fullName>
    </submittedName>
</protein>
<dbReference type="RefSeq" id="WP_169155982.1">
    <property type="nucleotide sequence ID" value="NZ_CAWPJE010000100.1"/>
</dbReference>
<name>A0ABX1PBA9_9CYAN</name>
<reference evidence="1 2" key="1">
    <citation type="submission" date="2018-06" db="EMBL/GenBank/DDBJ databases">
        <title>Comparative genomics of Brasilonema spp. strains.</title>
        <authorList>
            <person name="Alvarenga D.O."/>
            <person name="Fiore M.F."/>
            <person name="Varani A.M."/>
        </authorList>
    </citation>
    <scope>NUCLEOTIDE SEQUENCE [LARGE SCALE GENOMIC DNA]</scope>
    <source>
        <strain evidence="1 2">SPC951</strain>
    </source>
</reference>
<keyword evidence="2" id="KW-1185">Reference proteome</keyword>
<dbReference type="EMBL" id="QMEB01000110">
    <property type="protein sequence ID" value="NMG20717.1"/>
    <property type="molecule type" value="Genomic_DNA"/>
</dbReference>
<dbReference type="Proteomes" id="UP000718564">
    <property type="component" value="Unassembled WGS sequence"/>
</dbReference>
<evidence type="ECO:0000313" key="1">
    <source>
        <dbReference type="EMBL" id="NMG20717.1"/>
    </source>
</evidence>
<evidence type="ECO:0000313" key="2">
    <source>
        <dbReference type="Proteomes" id="UP000718564"/>
    </source>
</evidence>
<gene>
    <name evidence="1" type="ORF">DP116_15105</name>
</gene>
<proteinExistence type="predicted"/>